<evidence type="ECO:0000313" key="3">
    <source>
        <dbReference type="EMBL" id="RMZ74692.1"/>
    </source>
</evidence>
<accession>A0A3M7MKE9</accession>
<feature type="signal peptide" evidence="2">
    <location>
        <begin position="1"/>
        <end position="20"/>
    </location>
</feature>
<proteinExistence type="predicted"/>
<evidence type="ECO:0000256" key="1">
    <source>
        <dbReference type="SAM" id="MobiDB-lite"/>
    </source>
</evidence>
<gene>
    <name evidence="3" type="ORF">GMOD_00003765</name>
</gene>
<keyword evidence="4" id="KW-1185">Reference proteome</keyword>
<feature type="chain" id="PRO_5018139651" evidence="2">
    <location>
        <begin position="21"/>
        <end position="126"/>
    </location>
</feature>
<dbReference type="Proteomes" id="UP000265663">
    <property type="component" value="Unassembled WGS sequence"/>
</dbReference>
<reference evidence="3 4" key="1">
    <citation type="journal article" date="2014" name="PLoS ONE">
        <title>De novo Genome Assembly of the Fungal Plant Pathogen Pyrenophora semeniperda.</title>
        <authorList>
            <person name="Soliai M.M."/>
            <person name="Meyer S.E."/>
            <person name="Udall J.A."/>
            <person name="Elzinga D.E."/>
            <person name="Hermansen R.A."/>
            <person name="Bodily P.M."/>
            <person name="Hart A.A."/>
            <person name="Coleman C.E."/>
        </authorList>
    </citation>
    <scope>NUCLEOTIDE SEQUENCE [LARGE SCALE GENOMIC DNA]</scope>
    <source>
        <strain evidence="3 4">CCB06</strain>
        <tissue evidence="3">Mycelium</tissue>
    </source>
</reference>
<protein>
    <submittedName>
        <fullName evidence="3">Uncharacterized protein</fullName>
    </submittedName>
</protein>
<name>A0A3M7MKE9_9PLEO</name>
<dbReference type="EMBL" id="KE747844">
    <property type="protein sequence ID" value="RMZ74692.1"/>
    <property type="molecule type" value="Genomic_DNA"/>
</dbReference>
<keyword evidence="2" id="KW-0732">Signal</keyword>
<dbReference type="OrthoDB" id="3695650at2759"/>
<dbReference type="AlphaFoldDB" id="A0A3M7MKE9"/>
<evidence type="ECO:0000256" key="2">
    <source>
        <dbReference type="SAM" id="SignalP"/>
    </source>
</evidence>
<evidence type="ECO:0000313" key="4">
    <source>
        <dbReference type="Proteomes" id="UP000265663"/>
    </source>
</evidence>
<feature type="region of interest" description="Disordered" evidence="1">
    <location>
        <begin position="26"/>
        <end position="57"/>
    </location>
</feature>
<sequence>MKTFTTTLLATTAIALVATATPLNHATPSHGSGSGAPNWYGSHNNHNHGHNHTTNGTSTIRMTITKTRTSTITVEPTPYNSTFVLSASAVATSEISASYTPVDIASAVPSSVESGDAGLAAATGLW</sequence>
<organism evidence="3 4">
    <name type="scientific">Pyrenophora seminiperda CCB06</name>
    <dbReference type="NCBI Taxonomy" id="1302712"/>
    <lineage>
        <taxon>Eukaryota</taxon>
        <taxon>Fungi</taxon>
        <taxon>Dikarya</taxon>
        <taxon>Ascomycota</taxon>
        <taxon>Pezizomycotina</taxon>
        <taxon>Dothideomycetes</taxon>
        <taxon>Pleosporomycetidae</taxon>
        <taxon>Pleosporales</taxon>
        <taxon>Pleosporineae</taxon>
        <taxon>Pleosporaceae</taxon>
        <taxon>Pyrenophora</taxon>
    </lineage>
</organism>